<protein>
    <recommendedName>
        <fullName evidence="2">Alpha-1,3-glucanase catalytic domain-containing protein</fullName>
    </recommendedName>
</protein>
<proteinExistence type="predicted"/>
<dbReference type="EMBL" id="LJCR01003375">
    <property type="protein sequence ID" value="KPV47517.1"/>
    <property type="molecule type" value="Genomic_DNA"/>
</dbReference>
<organism evidence="3 4">
    <name type="scientific">Kouleothrix aurantiaca</name>
    <dbReference type="NCBI Taxonomy" id="186479"/>
    <lineage>
        <taxon>Bacteria</taxon>
        <taxon>Bacillati</taxon>
        <taxon>Chloroflexota</taxon>
        <taxon>Chloroflexia</taxon>
        <taxon>Chloroflexales</taxon>
        <taxon>Roseiflexineae</taxon>
        <taxon>Roseiflexaceae</taxon>
        <taxon>Kouleothrix</taxon>
    </lineage>
</organism>
<evidence type="ECO:0000256" key="1">
    <source>
        <dbReference type="SAM" id="MobiDB-lite"/>
    </source>
</evidence>
<feature type="domain" description="Alpha-1,3-glucanase catalytic" evidence="2">
    <location>
        <begin position="19"/>
        <end position="182"/>
    </location>
</feature>
<evidence type="ECO:0000313" key="3">
    <source>
        <dbReference type="EMBL" id="KPV47517.1"/>
    </source>
</evidence>
<reference evidence="3 4" key="1">
    <citation type="submission" date="2015-09" db="EMBL/GenBank/DDBJ databases">
        <title>Draft genome sequence of Kouleothrix aurantiaca JCM 19913.</title>
        <authorList>
            <person name="Hemp J."/>
        </authorList>
    </citation>
    <scope>NUCLEOTIDE SEQUENCE [LARGE SCALE GENOMIC DNA]</scope>
    <source>
        <strain evidence="3 4">COM-B</strain>
    </source>
</reference>
<dbReference type="InterPro" id="IPR012334">
    <property type="entry name" value="Pectin_lyas_fold"/>
</dbReference>
<dbReference type="Proteomes" id="UP000050509">
    <property type="component" value="Unassembled WGS sequence"/>
</dbReference>
<evidence type="ECO:0000313" key="4">
    <source>
        <dbReference type="Proteomes" id="UP000050509"/>
    </source>
</evidence>
<accession>A0A0N8PQM2</accession>
<dbReference type="InterPro" id="IPR011050">
    <property type="entry name" value="Pectin_lyase_fold/virulence"/>
</dbReference>
<dbReference type="Gene3D" id="2.160.20.10">
    <property type="entry name" value="Single-stranded right-handed beta-helix, Pectin lyase-like"/>
    <property type="match status" value="1"/>
</dbReference>
<comment type="caution">
    <text evidence="3">The sequence shown here is derived from an EMBL/GenBank/DDBJ whole genome shotgun (WGS) entry which is preliminary data.</text>
</comment>
<feature type="region of interest" description="Disordered" evidence="1">
    <location>
        <begin position="1"/>
        <end position="25"/>
    </location>
</feature>
<dbReference type="InterPro" id="IPR055149">
    <property type="entry name" value="Agl_cat_D2"/>
</dbReference>
<dbReference type="AlphaFoldDB" id="A0A0N8PQM2"/>
<dbReference type="SUPFAM" id="SSF51126">
    <property type="entry name" value="Pectin lyase-like"/>
    <property type="match status" value="1"/>
</dbReference>
<keyword evidence="4" id="KW-1185">Reference proteome</keyword>
<gene>
    <name evidence="3" type="ORF">SE17_42325</name>
</gene>
<feature type="non-terminal residue" evidence="3">
    <location>
        <position position="1"/>
    </location>
</feature>
<evidence type="ECO:0000259" key="2">
    <source>
        <dbReference type="Pfam" id="PF22816"/>
    </source>
</evidence>
<sequence length="207" mass="22301">FAILGETTGRDDKNPENGFNGGAGTGSRLENIWVEHTKVGWWVGAGTQNVTDGLVITGSRFRNLFADGVNFCNGTSNSVVENSHFRNTGDDALASWAPSFDGGVNTNNAFRFNTVQVPWRANCFAIYGGKDNHIEDNLCFDVVTYPGILIAQDFNSHPFAGTTAVQRNTLVRAGGSMWNEEHGALKIFAKEGPIAGLTVSDIEIDSP</sequence>
<dbReference type="Pfam" id="PF22816">
    <property type="entry name" value="CatAgl_D2"/>
    <property type="match status" value="1"/>
</dbReference>
<name>A0A0N8PQM2_9CHLR</name>
<feature type="non-terminal residue" evidence="3">
    <location>
        <position position="207"/>
    </location>
</feature>